<dbReference type="Pfam" id="PF00512">
    <property type="entry name" value="HisKA"/>
    <property type="match status" value="1"/>
</dbReference>
<dbReference type="SMART" id="SM00304">
    <property type="entry name" value="HAMP"/>
    <property type="match status" value="1"/>
</dbReference>
<dbReference type="Gene3D" id="1.10.287.130">
    <property type="match status" value="1"/>
</dbReference>
<dbReference type="Pfam" id="PF00672">
    <property type="entry name" value="HAMP"/>
    <property type="match status" value="1"/>
</dbReference>
<dbReference type="Proteomes" id="UP001501352">
    <property type="component" value="Unassembled WGS sequence"/>
</dbReference>
<dbReference type="PRINTS" id="PR00344">
    <property type="entry name" value="BCTRLSENSOR"/>
</dbReference>
<dbReference type="InterPro" id="IPR036097">
    <property type="entry name" value="HisK_dim/P_sf"/>
</dbReference>
<proteinExistence type="predicted"/>
<keyword evidence="5" id="KW-0597">Phosphoprotein</keyword>
<dbReference type="InterPro" id="IPR003660">
    <property type="entry name" value="HAMP_dom"/>
</dbReference>
<dbReference type="SUPFAM" id="SSF55874">
    <property type="entry name" value="ATPase domain of HSP90 chaperone/DNA topoisomerase II/histidine kinase"/>
    <property type="match status" value="1"/>
</dbReference>
<dbReference type="InterPro" id="IPR005467">
    <property type="entry name" value="His_kinase_dom"/>
</dbReference>
<dbReference type="CDD" id="cd00075">
    <property type="entry name" value="HATPase"/>
    <property type="match status" value="1"/>
</dbReference>
<gene>
    <name evidence="13" type="ORF">GCM10009422_12320</name>
</gene>
<dbReference type="InterPro" id="IPR003594">
    <property type="entry name" value="HATPase_dom"/>
</dbReference>
<dbReference type="SMART" id="SM00387">
    <property type="entry name" value="HATPase_c"/>
    <property type="match status" value="1"/>
</dbReference>
<evidence type="ECO:0000256" key="8">
    <source>
        <dbReference type="ARBA" id="ARBA00022777"/>
    </source>
</evidence>
<keyword evidence="10" id="KW-0472">Membrane</keyword>
<evidence type="ECO:0000256" key="1">
    <source>
        <dbReference type="ARBA" id="ARBA00000085"/>
    </source>
</evidence>
<dbReference type="CDD" id="cd06225">
    <property type="entry name" value="HAMP"/>
    <property type="match status" value="1"/>
</dbReference>
<feature type="domain" description="Histidine kinase" evidence="11">
    <location>
        <begin position="325"/>
        <end position="530"/>
    </location>
</feature>
<dbReference type="EMBL" id="BAAAGA010000002">
    <property type="protein sequence ID" value="GAA0618475.1"/>
    <property type="molecule type" value="Genomic_DNA"/>
</dbReference>
<organism evidence="13 14">
    <name type="scientific">Brevundimonas kwangchunensis</name>
    <dbReference type="NCBI Taxonomy" id="322163"/>
    <lineage>
        <taxon>Bacteria</taxon>
        <taxon>Pseudomonadati</taxon>
        <taxon>Pseudomonadota</taxon>
        <taxon>Alphaproteobacteria</taxon>
        <taxon>Caulobacterales</taxon>
        <taxon>Caulobacteraceae</taxon>
        <taxon>Brevundimonas</taxon>
    </lineage>
</organism>
<dbReference type="PANTHER" id="PTHR44936:SF10">
    <property type="entry name" value="SENSOR PROTEIN RSTB"/>
    <property type="match status" value="1"/>
</dbReference>
<keyword evidence="14" id="KW-1185">Reference proteome</keyword>
<dbReference type="GO" id="GO:0005524">
    <property type="term" value="F:ATP binding"/>
    <property type="evidence" value="ECO:0007669"/>
    <property type="project" value="UniProtKB-KW"/>
</dbReference>
<keyword evidence="4" id="KW-1003">Cell membrane</keyword>
<evidence type="ECO:0000256" key="4">
    <source>
        <dbReference type="ARBA" id="ARBA00022475"/>
    </source>
</evidence>
<comment type="caution">
    <text evidence="13">The sequence shown here is derived from an EMBL/GenBank/DDBJ whole genome shotgun (WGS) entry which is preliminary data.</text>
</comment>
<dbReference type="SUPFAM" id="SSF47384">
    <property type="entry name" value="Homodimeric domain of signal transducing histidine kinase"/>
    <property type="match status" value="1"/>
</dbReference>
<evidence type="ECO:0000313" key="14">
    <source>
        <dbReference type="Proteomes" id="UP001501352"/>
    </source>
</evidence>
<dbReference type="InterPro" id="IPR003661">
    <property type="entry name" value="HisK_dim/P_dom"/>
</dbReference>
<comment type="subcellular location">
    <subcellularLocation>
        <location evidence="2">Cell membrane</location>
        <topology evidence="2">Multi-pass membrane protein</topology>
    </subcellularLocation>
</comment>
<evidence type="ECO:0000256" key="3">
    <source>
        <dbReference type="ARBA" id="ARBA00012438"/>
    </source>
</evidence>
<dbReference type="Gene3D" id="3.30.565.10">
    <property type="entry name" value="Histidine kinase-like ATPase, C-terminal domain"/>
    <property type="match status" value="1"/>
</dbReference>
<feature type="domain" description="HAMP" evidence="12">
    <location>
        <begin position="264"/>
        <end position="317"/>
    </location>
</feature>
<dbReference type="PROSITE" id="PS50109">
    <property type="entry name" value="HIS_KIN"/>
    <property type="match status" value="1"/>
</dbReference>
<keyword evidence="6" id="KW-0808">Transferase</keyword>
<dbReference type="PANTHER" id="PTHR44936">
    <property type="entry name" value="SENSOR PROTEIN CREC"/>
    <property type="match status" value="1"/>
</dbReference>
<keyword evidence="9 13" id="KW-0067">ATP-binding</keyword>
<dbReference type="EC" id="2.7.13.3" evidence="3"/>
<evidence type="ECO:0000256" key="9">
    <source>
        <dbReference type="ARBA" id="ARBA00022840"/>
    </source>
</evidence>
<dbReference type="PROSITE" id="PS50885">
    <property type="entry name" value="HAMP"/>
    <property type="match status" value="1"/>
</dbReference>
<evidence type="ECO:0000256" key="5">
    <source>
        <dbReference type="ARBA" id="ARBA00022553"/>
    </source>
</evidence>
<evidence type="ECO:0000313" key="13">
    <source>
        <dbReference type="EMBL" id="GAA0618475.1"/>
    </source>
</evidence>
<keyword evidence="8" id="KW-0418">Kinase</keyword>
<accession>A0ABP3RW47</accession>
<sequence length="531" mass="57064">MSERPPGRFRLFVRRHWPALRLRTILLSVLIFAGILPGLSAIFLRVYENALVRQTEAGLVAQSAVIAAAAETMWPGSVMVSPPPVEVREAPGYYQPEQATIDLGSTPVLAPRPAARPTPTAADPEAVQVAARVEPIAAEASRTTLASIILLDRQGIALNGYAKGGAWGDLPEVQTALSGRPETVLRRNASYRQRYSMEWVSRASALRIHHARPIVVNSQVEGVVLTSRSPRALFRGMYQDRIKIGLGIIGTLGFLAFLAVLVSRGIAGPIEALSRATREVASGGGRVPLPSSTAAVEIRTLYEDFNRMAEAVDRRSRYLRDFAAAVSHEFKTPLAGIQGAVELLQDHDDMEPDRRRRFLDNIASDSRRLSALVTRLMDLARADMARPEAGLSVDLRPAVLKAMDARSPALEVINALPADLPAVSVPEATVEMVVSTLLENSRQAGARSVRISTREAPGCVILCLTDDGPGVTPADRLRIFEPFFTTRRDQGGAGLGLSIARALLAANKATLDLAPSAAGAVFEIGLPIADA</sequence>
<evidence type="ECO:0000259" key="12">
    <source>
        <dbReference type="PROSITE" id="PS50885"/>
    </source>
</evidence>
<keyword evidence="10" id="KW-1133">Transmembrane helix</keyword>
<keyword evidence="7" id="KW-0547">Nucleotide-binding</keyword>
<dbReference type="InterPro" id="IPR036890">
    <property type="entry name" value="HATPase_C_sf"/>
</dbReference>
<dbReference type="Pfam" id="PF02518">
    <property type="entry name" value="HATPase_c"/>
    <property type="match status" value="1"/>
</dbReference>
<comment type="catalytic activity">
    <reaction evidence="1">
        <text>ATP + protein L-histidine = ADP + protein N-phospho-L-histidine.</text>
        <dbReference type="EC" id="2.7.13.3"/>
    </reaction>
</comment>
<dbReference type="Gene3D" id="6.10.340.10">
    <property type="match status" value="1"/>
</dbReference>
<dbReference type="CDD" id="cd00082">
    <property type="entry name" value="HisKA"/>
    <property type="match status" value="1"/>
</dbReference>
<evidence type="ECO:0000256" key="2">
    <source>
        <dbReference type="ARBA" id="ARBA00004651"/>
    </source>
</evidence>
<dbReference type="RefSeq" id="WP_343791768.1">
    <property type="nucleotide sequence ID" value="NZ_BAAAGA010000002.1"/>
</dbReference>
<evidence type="ECO:0000259" key="11">
    <source>
        <dbReference type="PROSITE" id="PS50109"/>
    </source>
</evidence>
<dbReference type="InterPro" id="IPR004358">
    <property type="entry name" value="Sig_transdc_His_kin-like_C"/>
</dbReference>
<feature type="transmembrane region" description="Helical" evidence="10">
    <location>
        <begin position="20"/>
        <end position="44"/>
    </location>
</feature>
<protein>
    <recommendedName>
        <fullName evidence="3">histidine kinase</fullName>
        <ecNumber evidence="3">2.7.13.3</ecNumber>
    </recommendedName>
</protein>
<evidence type="ECO:0000256" key="6">
    <source>
        <dbReference type="ARBA" id="ARBA00022679"/>
    </source>
</evidence>
<feature type="transmembrane region" description="Helical" evidence="10">
    <location>
        <begin position="244"/>
        <end position="267"/>
    </location>
</feature>
<dbReference type="InterPro" id="IPR050980">
    <property type="entry name" value="2C_sensor_his_kinase"/>
</dbReference>
<evidence type="ECO:0000256" key="7">
    <source>
        <dbReference type="ARBA" id="ARBA00022741"/>
    </source>
</evidence>
<dbReference type="SMART" id="SM00388">
    <property type="entry name" value="HisKA"/>
    <property type="match status" value="1"/>
</dbReference>
<reference evidence="14" key="1">
    <citation type="journal article" date="2019" name="Int. J. Syst. Evol. Microbiol.">
        <title>The Global Catalogue of Microorganisms (GCM) 10K type strain sequencing project: providing services to taxonomists for standard genome sequencing and annotation.</title>
        <authorList>
            <consortium name="The Broad Institute Genomics Platform"/>
            <consortium name="The Broad Institute Genome Sequencing Center for Infectious Disease"/>
            <person name="Wu L."/>
            <person name="Ma J."/>
        </authorList>
    </citation>
    <scope>NUCLEOTIDE SEQUENCE [LARGE SCALE GENOMIC DNA]</scope>
    <source>
        <strain evidence="14">JCM 12928</strain>
    </source>
</reference>
<keyword evidence="10" id="KW-0812">Transmembrane</keyword>
<evidence type="ECO:0000256" key="10">
    <source>
        <dbReference type="SAM" id="Phobius"/>
    </source>
</evidence>
<name>A0ABP3RW47_9CAUL</name>